<dbReference type="Proteomes" id="UP000218334">
    <property type="component" value="Unassembled WGS sequence"/>
</dbReference>
<sequence>MPSAIFSAFPQFAAFNLPFIRSYSRIPKTDTKKNENSSVSNIQTSDLTPKWLTDEEPYPITLPPSFLTEILERVHDVSICHPPLPFVKSGDDRIRFFDPAIFECLRPLLGRIKCHPCEDINDSNAFSSGGTIELMDNAVATYSILGEWDLSDMQAYADHSDYLPYLYEELMGKSFFHTLTYHR</sequence>
<proteinExistence type="predicted"/>
<protein>
    <submittedName>
        <fullName evidence="1">Uncharacterized protein</fullName>
    </submittedName>
</protein>
<organism evidence="1 2">
    <name type="scientific">Armillaria solidipes</name>
    <dbReference type="NCBI Taxonomy" id="1076256"/>
    <lineage>
        <taxon>Eukaryota</taxon>
        <taxon>Fungi</taxon>
        <taxon>Dikarya</taxon>
        <taxon>Basidiomycota</taxon>
        <taxon>Agaricomycotina</taxon>
        <taxon>Agaricomycetes</taxon>
        <taxon>Agaricomycetidae</taxon>
        <taxon>Agaricales</taxon>
        <taxon>Marasmiineae</taxon>
        <taxon>Physalacriaceae</taxon>
        <taxon>Armillaria</taxon>
    </lineage>
</organism>
<evidence type="ECO:0000313" key="2">
    <source>
        <dbReference type="Proteomes" id="UP000218334"/>
    </source>
</evidence>
<evidence type="ECO:0000313" key="1">
    <source>
        <dbReference type="EMBL" id="PBK71018.1"/>
    </source>
</evidence>
<name>A0A2H3BY84_9AGAR</name>
<gene>
    <name evidence="1" type="ORF">ARMSODRAFT_1017784</name>
</gene>
<dbReference type="EMBL" id="KZ293425">
    <property type="protein sequence ID" value="PBK71018.1"/>
    <property type="molecule type" value="Genomic_DNA"/>
</dbReference>
<reference evidence="2" key="1">
    <citation type="journal article" date="2017" name="Nat. Ecol. Evol.">
        <title>Genome expansion and lineage-specific genetic innovations in the forest pathogenic fungi Armillaria.</title>
        <authorList>
            <person name="Sipos G."/>
            <person name="Prasanna A.N."/>
            <person name="Walter M.C."/>
            <person name="O'Connor E."/>
            <person name="Balint B."/>
            <person name="Krizsan K."/>
            <person name="Kiss B."/>
            <person name="Hess J."/>
            <person name="Varga T."/>
            <person name="Slot J."/>
            <person name="Riley R."/>
            <person name="Boka B."/>
            <person name="Rigling D."/>
            <person name="Barry K."/>
            <person name="Lee J."/>
            <person name="Mihaltcheva S."/>
            <person name="LaButti K."/>
            <person name="Lipzen A."/>
            <person name="Waldron R."/>
            <person name="Moloney N.M."/>
            <person name="Sperisen C."/>
            <person name="Kredics L."/>
            <person name="Vagvoelgyi C."/>
            <person name="Patrignani A."/>
            <person name="Fitzpatrick D."/>
            <person name="Nagy I."/>
            <person name="Doyle S."/>
            <person name="Anderson J.B."/>
            <person name="Grigoriev I.V."/>
            <person name="Gueldener U."/>
            <person name="Muensterkoetter M."/>
            <person name="Nagy L.G."/>
        </authorList>
    </citation>
    <scope>NUCLEOTIDE SEQUENCE [LARGE SCALE GENOMIC DNA]</scope>
    <source>
        <strain evidence="2">28-4</strain>
    </source>
</reference>
<dbReference type="AlphaFoldDB" id="A0A2H3BY84"/>
<accession>A0A2H3BY84</accession>
<keyword evidence="2" id="KW-1185">Reference proteome</keyword>